<name>A0A2N5XNX4_9HYPH</name>
<evidence type="ECO:0000256" key="7">
    <source>
        <dbReference type="ARBA" id="ARBA00022723"/>
    </source>
</evidence>
<evidence type="ECO:0000259" key="18">
    <source>
        <dbReference type="PROSITE" id="PS51447"/>
    </source>
</evidence>
<keyword evidence="7 15" id="KW-0479">Metal-binding</keyword>
<accession>A0A2N5XNX4</accession>
<keyword evidence="13 15" id="KW-0030">Aminoacyl-tRNA synthetase</keyword>
<dbReference type="SUPFAM" id="SSF54991">
    <property type="entry name" value="Anticodon-binding domain of PheRS"/>
    <property type="match status" value="1"/>
</dbReference>
<dbReference type="InterPro" id="IPR045864">
    <property type="entry name" value="aa-tRNA-synth_II/BPL/LPL"/>
</dbReference>
<dbReference type="Gene3D" id="3.30.930.10">
    <property type="entry name" value="Bira Bifunctional Protein, Domain 2"/>
    <property type="match status" value="1"/>
</dbReference>
<proteinExistence type="inferred from homology"/>
<comment type="caution">
    <text evidence="20">The sequence shown here is derived from an EMBL/GenBank/DDBJ whole genome shotgun (WGS) entry which is preliminary data.</text>
</comment>
<dbReference type="GO" id="GO:0005524">
    <property type="term" value="F:ATP binding"/>
    <property type="evidence" value="ECO:0007669"/>
    <property type="project" value="UniProtKB-UniRule"/>
</dbReference>
<evidence type="ECO:0000256" key="2">
    <source>
        <dbReference type="ARBA" id="ARBA00008653"/>
    </source>
</evidence>
<dbReference type="Gene3D" id="2.40.50.140">
    <property type="entry name" value="Nucleic acid-binding proteins"/>
    <property type="match status" value="1"/>
</dbReference>
<dbReference type="CDD" id="cd02796">
    <property type="entry name" value="tRNA_bind_bactPheRS"/>
    <property type="match status" value="1"/>
</dbReference>
<dbReference type="InterPro" id="IPR005146">
    <property type="entry name" value="B3/B4_tRNA-bd"/>
</dbReference>
<dbReference type="Gene3D" id="3.50.40.10">
    <property type="entry name" value="Phenylalanyl-trna Synthetase, Chain B, domain 3"/>
    <property type="match status" value="1"/>
</dbReference>
<dbReference type="Gene3D" id="3.30.70.380">
    <property type="entry name" value="Ferrodoxin-fold anticodon-binding domain"/>
    <property type="match status" value="1"/>
</dbReference>
<dbReference type="Pfam" id="PF03484">
    <property type="entry name" value="B5"/>
    <property type="match status" value="1"/>
</dbReference>
<dbReference type="PANTHER" id="PTHR10947">
    <property type="entry name" value="PHENYLALANYL-TRNA SYNTHETASE BETA CHAIN AND LEUCINE-RICH REPEAT-CONTAINING PROTEIN 47"/>
    <property type="match status" value="1"/>
</dbReference>
<dbReference type="GO" id="GO:0004826">
    <property type="term" value="F:phenylalanine-tRNA ligase activity"/>
    <property type="evidence" value="ECO:0007669"/>
    <property type="project" value="UniProtKB-UniRule"/>
</dbReference>
<keyword evidence="11 16" id="KW-0694">RNA-binding</keyword>
<dbReference type="Pfam" id="PF03483">
    <property type="entry name" value="B3_4"/>
    <property type="match status" value="1"/>
</dbReference>
<dbReference type="SUPFAM" id="SSF46955">
    <property type="entry name" value="Putative DNA-binding domain"/>
    <property type="match status" value="1"/>
</dbReference>
<dbReference type="InterPro" id="IPR009061">
    <property type="entry name" value="DNA-bd_dom_put_sf"/>
</dbReference>
<dbReference type="InterPro" id="IPR004532">
    <property type="entry name" value="Phe-tRNA-ligase_IIc_bsu_bact"/>
</dbReference>
<protein>
    <recommendedName>
        <fullName evidence="15">Phenylalanine--tRNA ligase beta subunit</fullName>
        <ecNumber evidence="15">6.1.1.20</ecNumber>
    </recommendedName>
    <alternativeName>
        <fullName evidence="15">Phenylalanyl-tRNA synthetase beta subunit</fullName>
        <shortName evidence="15">PheRS</shortName>
    </alternativeName>
</protein>
<evidence type="ECO:0000256" key="1">
    <source>
        <dbReference type="ARBA" id="ARBA00004496"/>
    </source>
</evidence>
<feature type="binding site" evidence="15">
    <location>
        <position position="467"/>
    </location>
    <ligand>
        <name>Mg(2+)</name>
        <dbReference type="ChEBI" id="CHEBI:18420"/>
        <note>shared with alpha subunit</note>
    </ligand>
</feature>
<keyword evidence="4 15" id="KW-0963">Cytoplasm</keyword>
<dbReference type="Pfam" id="PF03147">
    <property type="entry name" value="FDX-ACB"/>
    <property type="match status" value="1"/>
</dbReference>
<evidence type="ECO:0000256" key="6">
    <source>
        <dbReference type="ARBA" id="ARBA00022598"/>
    </source>
</evidence>
<keyword evidence="9 15" id="KW-0067">ATP-binding</keyword>
<dbReference type="EC" id="6.1.1.20" evidence="15"/>
<dbReference type="Pfam" id="PF01588">
    <property type="entry name" value="tRNA_bind"/>
    <property type="match status" value="1"/>
</dbReference>
<dbReference type="SUPFAM" id="SSF50249">
    <property type="entry name" value="Nucleic acid-binding proteins"/>
    <property type="match status" value="1"/>
</dbReference>
<dbReference type="HAMAP" id="MF_00283">
    <property type="entry name" value="Phe_tRNA_synth_beta1"/>
    <property type="match status" value="1"/>
</dbReference>
<evidence type="ECO:0000256" key="12">
    <source>
        <dbReference type="ARBA" id="ARBA00022917"/>
    </source>
</evidence>
<comment type="catalytic activity">
    <reaction evidence="14 15">
        <text>tRNA(Phe) + L-phenylalanine + ATP = L-phenylalanyl-tRNA(Phe) + AMP + diphosphate + H(+)</text>
        <dbReference type="Rhea" id="RHEA:19413"/>
        <dbReference type="Rhea" id="RHEA-COMP:9668"/>
        <dbReference type="Rhea" id="RHEA-COMP:9699"/>
        <dbReference type="ChEBI" id="CHEBI:15378"/>
        <dbReference type="ChEBI" id="CHEBI:30616"/>
        <dbReference type="ChEBI" id="CHEBI:33019"/>
        <dbReference type="ChEBI" id="CHEBI:58095"/>
        <dbReference type="ChEBI" id="CHEBI:78442"/>
        <dbReference type="ChEBI" id="CHEBI:78531"/>
        <dbReference type="ChEBI" id="CHEBI:456215"/>
        <dbReference type="EC" id="6.1.1.20"/>
    </reaction>
</comment>
<evidence type="ECO:0000256" key="9">
    <source>
        <dbReference type="ARBA" id="ARBA00022840"/>
    </source>
</evidence>
<evidence type="ECO:0000256" key="16">
    <source>
        <dbReference type="PROSITE-ProRule" id="PRU00209"/>
    </source>
</evidence>
<dbReference type="InterPro" id="IPR033714">
    <property type="entry name" value="tRNA_bind_bactPheRS"/>
</dbReference>
<dbReference type="OrthoDB" id="9805455at2"/>
<keyword evidence="6 15" id="KW-0436">Ligase</keyword>
<evidence type="ECO:0000313" key="21">
    <source>
        <dbReference type="Proteomes" id="UP000234881"/>
    </source>
</evidence>
<dbReference type="InterPro" id="IPR045060">
    <property type="entry name" value="Phe-tRNA-ligase_IIc_bsu"/>
</dbReference>
<keyword evidence="5 16" id="KW-0820">tRNA-binding</keyword>
<dbReference type="GO" id="GO:0000287">
    <property type="term" value="F:magnesium ion binding"/>
    <property type="evidence" value="ECO:0007669"/>
    <property type="project" value="UniProtKB-UniRule"/>
</dbReference>
<comment type="subcellular location">
    <subcellularLocation>
        <location evidence="1 15">Cytoplasm</location>
    </subcellularLocation>
</comment>
<evidence type="ECO:0000256" key="14">
    <source>
        <dbReference type="ARBA" id="ARBA00049255"/>
    </source>
</evidence>
<keyword evidence="8 15" id="KW-0547">Nucleotide-binding</keyword>
<comment type="cofactor">
    <cofactor evidence="15">
        <name>Mg(2+)</name>
        <dbReference type="ChEBI" id="CHEBI:18420"/>
    </cofactor>
    <text evidence="15">Binds 2 magnesium ions per tetramer.</text>
</comment>
<comment type="subunit">
    <text evidence="3 15">Tetramer of two alpha and two beta subunits.</text>
</comment>
<dbReference type="InterPro" id="IPR005121">
    <property type="entry name" value="Fdx_antiC-bd"/>
</dbReference>
<evidence type="ECO:0000256" key="3">
    <source>
        <dbReference type="ARBA" id="ARBA00011209"/>
    </source>
</evidence>
<dbReference type="InterPro" id="IPR036690">
    <property type="entry name" value="Fdx_antiC-bd_sf"/>
</dbReference>
<feature type="domain" description="TRNA-binding" evidence="17">
    <location>
        <begin position="39"/>
        <end position="148"/>
    </location>
</feature>
<comment type="similarity">
    <text evidence="2 15">Belongs to the phenylalanyl-tRNA synthetase beta subunit family. Type 1 subfamily.</text>
</comment>
<evidence type="ECO:0000256" key="13">
    <source>
        <dbReference type="ARBA" id="ARBA00023146"/>
    </source>
</evidence>
<reference evidence="20 21" key="1">
    <citation type="submission" date="2018-01" db="EMBL/GenBank/DDBJ databases">
        <title>The draft genome sequence of Cohaesibacter sp. H1304.</title>
        <authorList>
            <person name="Wang N.-N."/>
            <person name="Du Z.-J."/>
        </authorList>
    </citation>
    <scope>NUCLEOTIDE SEQUENCE [LARGE SCALE GENOMIC DNA]</scope>
    <source>
        <strain evidence="20 21">H1304</strain>
    </source>
</reference>
<keyword evidence="10 15" id="KW-0460">Magnesium</keyword>
<evidence type="ECO:0000259" key="19">
    <source>
        <dbReference type="PROSITE" id="PS51483"/>
    </source>
</evidence>
<dbReference type="InterPro" id="IPR002547">
    <property type="entry name" value="tRNA-bd_dom"/>
</dbReference>
<feature type="domain" description="B5" evidence="19">
    <location>
        <begin position="404"/>
        <end position="479"/>
    </location>
</feature>
<evidence type="ECO:0000256" key="4">
    <source>
        <dbReference type="ARBA" id="ARBA00022490"/>
    </source>
</evidence>
<keyword evidence="12 15" id="KW-0648">Protein biosynthesis</keyword>
<dbReference type="InterPro" id="IPR012340">
    <property type="entry name" value="NA-bd_OB-fold"/>
</dbReference>
<dbReference type="SMART" id="SM00896">
    <property type="entry name" value="FDX-ACB"/>
    <property type="match status" value="1"/>
</dbReference>
<feature type="domain" description="FDX-ACB" evidence="18">
    <location>
        <begin position="713"/>
        <end position="806"/>
    </location>
</feature>
<feature type="binding site" evidence="15">
    <location>
        <position position="457"/>
    </location>
    <ligand>
        <name>Mg(2+)</name>
        <dbReference type="ChEBI" id="CHEBI:18420"/>
        <note>shared with alpha subunit</note>
    </ligand>
</feature>
<dbReference type="RefSeq" id="WP_101534564.1">
    <property type="nucleotide sequence ID" value="NZ_JBFHIU010000019.1"/>
</dbReference>
<dbReference type="GO" id="GO:0000049">
    <property type="term" value="F:tRNA binding"/>
    <property type="evidence" value="ECO:0007669"/>
    <property type="project" value="UniProtKB-UniRule"/>
</dbReference>
<dbReference type="InterPro" id="IPR041616">
    <property type="entry name" value="PheRS_beta_core"/>
</dbReference>
<dbReference type="SUPFAM" id="SSF55681">
    <property type="entry name" value="Class II aaRS and biotin synthetases"/>
    <property type="match status" value="1"/>
</dbReference>
<dbReference type="Gene3D" id="3.30.56.10">
    <property type="match status" value="2"/>
</dbReference>
<dbReference type="PANTHER" id="PTHR10947:SF0">
    <property type="entry name" value="PHENYLALANINE--TRNA LIGASE BETA SUBUNIT"/>
    <property type="match status" value="1"/>
</dbReference>
<dbReference type="PROSITE" id="PS51447">
    <property type="entry name" value="FDX_ACB"/>
    <property type="match status" value="1"/>
</dbReference>
<dbReference type="CDD" id="cd00769">
    <property type="entry name" value="PheRS_beta_core"/>
    <property type="match status" value="1"/>
</dbReference>
<organism evidence="20 21">
    <name type="scientific">Cohaesibacter celericrescens</name>
    <dbReference type="NCBI Taxonomy" id="2067669"/>
    <lineage>
        <taxon>Bacteria</taxon>
        <taxon>Pseudomonadati</taxon>
        <taxon>Pseudomonadota</taxon>
        <taxon>Alphaproteobacteria</taxon>
        <taxon>Hyphomicrobiales</taxon>
        <taxon>Cohaesibacteraceae</taxon>
    </lineage>
</organism>
<dbReference type="Proteomes" id="UP000234881">
    <property type="component" value="Unassembled WGS sequence"/>
</dbReference>
<dbReference type="EMBL" id="PKUQ01000031">
    <property type="protein sequence ID" value="PLW76130.1"/>
    <property type="molecule type" value="Genomic_DNA"/>
</dbReference>
<dbReference type="SMART" id="SM00873">
    <property type="entry name" value="B3_4"/>
    <property type="match status" value="1"/>
</dbReference>
<evidence type="ECO:0000256" key="8">
    <source>
        <dbReference type="ARBA" id="ARBA00022741"/>
    </source>
</evidence>
<dbReference type="NCBIfam" id="NF045760">
    <property type="entry name" value="YtpR"/>
    <property type="match status" value="1"/>
</dbReference>
<feature type="binding site" evidence="15">
    <location>
        <position position="466"/>
    </location>
    <ligand>
        <name>Mg(2+)</name>
        <dbReference type="ChEBI" id="CHEBI:18420"/>
        <note>shared with alpha subunit</note>
    </ligand>
</feature>
<dbReference type="InterPro" id="IPR005147">
    <property type="entry name" value="tRNA_synthase_B5-dom"/>
</dbReference>
<dbReference type="FunFam" id="2.40.50.140:FF:000045">
    <property type="entry name" value="Phenylalanine--tRNA ligase beta subunit"/>
    <property type="match status" value="1"/>
</dbReference>
<dbReference type="GO" id="GO:0006432">
    <property type="term" value="P:phenylalanyl-tRNA aminoacylation"/>
    <property type="evidence" value="ECO:0007669"/>
    <property type="project" value="UniProtKB-UniRule"/>
</dbReference>
<dbReference type="AlphaFoldDB" id="A0A2N5XNX4"/>
<dbReference type="PROSITE" id="PS50886">
    <property type="entry name" value="TRBD"/>
    <property type="match status" value="1"/>
</dbReference>
<dbReference type="InterPro" id="IPR020825">
    <property type="entry name" value="Phe-tRNA_synthase-like_B3/B4"/>
</dbReference>
<evidence type="ECO:0000313" key="20">
    <source>
        <dbReference type="EMBL" id="PLW76130.1"/>
    </source>
</evidence>
<evidence type="ECO:0000259" key="17">
    <source>
        <dbReference type="PROSITE" id="PS50886"/>
    </source>
</evidence>
<keyword evidence="21" id="KW-1185">Reference proteome</keyword>
<dbReference type="FunFam" id="3.30.70.380:FF:000001">
    <property type="entry name" value="Phenylalanine--tRNA ligase beta subunit"/>
    <property type="match status" value="1"/>
</dbReference>
<gene>
    <name evidence="15" type="primary">pheT</name>
    <name evidence="20" type="ORF">C0081_14520</name>
</gene>
<evidence type="ECO:0000256" key="5">
    <source>
        <dbReference type="ARBA" id="ARBA00022555"/>
    </source>
</evidence>
<dbReference type="SUPFAM" id="SSF56037">
    <property type="entry name" value="PheT/TilS domain"/>
    <property type="match status" value="1"/>
</dbReference>
<dbReference type="PROSITE" id="PS51483">
    <property type="entry name" value="B5"/>
    <property type="match status" value="1"/>
</dbReference>
<sequence length="807" mass="87172">MKFTLSWLKDYLDTDASLEEILDKLTVIGLEVEEVIDPANLLKDFTVAYVEEAVQHPDADRLRVCKVNTGKEVLQIVCGAPNAREGIKVVLAQNGSVIPTNGMVLKPTKIRGVESNGMMCSEREMGLSDEHDGIMELPADAPIGEPFAPLLGLDDPVIDIAITPNRGDALGVYGVARDLAGSGIGTLKENTPKPVSGKFDSSVDVTLKFEDGDSTICPIFTGVYVKGVTNGPSPEWMQKRLRAIGLRPINALVDITNYITYDRGRPLHVYDADKLTGNIHVRMGKPGETMRALDGKDYEIKVGTDICVIADDSGPIGFGGIMGGETTGSQPDTTNVFIECAWFDPILTARAGRALGIQSDARYRFERTCDPAFVLPGQNAAVQMVLDLCGGESSNMVIAGEAPLEDKIIDFPLSEVKRLVGLEVSDIEIKTVLKRLGFWVSGTGEEVKVAIPTFRPDVHGKADIVEEVARIIGVDQVPNTPLPRLSAVTQPPLTERQKRIRASRRQLAARGMVEAVTWSFTEKKLAELFGGGKPELALINPISAELSDMRPSLLPGLLQAVQRNVDRGLNDLALFEVGQIFLGDQPDEQFTHATGIRRGAVQIAGSGRHWRDAADVADVFDIRADALAVLESMGLDSSKLQIVSGGPSWYHPGRSGKIQLGPKNVIGSFGELHPKILDDLKVDGPVCAFEITIEAVPTPKKKATKSRSALILSDLQPVRRDFAFVVNADVTAATILRAASGADKKLITAVNLFDLYEGGRMEEGKKSVAFEVTLQPKDKTLTDEDIEAISNKIVTMVTKATGGELRA</sequence>
<evidence type="ECO:0000256" key="10">
    <source>
        <dbReference type="ARBA" id="ARBA00022842"/>
    </source>
</evidence>
<feature type="binding site" evidence="15">
    <location>
        <position position="463"/>
    </location>
    <ligand>
        <name>Mg(2+)</name>
        <dbReference type="ChEBI" id="CHEBI:18420"/>
        <note>shared with alpha subunit</note>
    </ligand>
</feature>
<dbReference type="Pfam" id="PF17759">
    <property type="entry name" value="tRNA_synthFbeta"/>
    <property type="match status" value="1"/>
</dbReference>
<evidence type="ECO:0000256" key="11">
    <source>
        <dbReference type="ARBA" id="ARBA00022884"/>
    </source>
</evidence>
<dbReference type="SMART" id="SM00874">
    <property type="entry name" value="B5"/>
    <property type="match status" value="1"/>
</dbReference>
<dbReference type="NCBIfam" id="TIGR00472">
    <property type="entry name" value="pheT_bact"/>
    <property type="match status" value="1"/>
</dbReference>
<dbReference type="GO" id="GO:0009328">
    <property type="term" value="C:phenylalanine-tRNA ligase complex"/>
    <property type="evidence" value="ECO:0007669"/>
    <property type="project" value="TreeGrafter"/>
</dbReference>
<evidence type="ECO:0000256" key="15">
    <source>
        <dbReference type="HAMAP-Rule" id="MF_00283"/>
    </source>
</evidence>